<dbReference type="RefSeq" id="WP_269425181.1">
    <property type="nucleotide sequence ID" value="NZ_JAPWGY010000016.1"/>
</dbReference>
<accession>A0ABT4LPK6</accession>
<evidence type="ECO:0000313" key="2">
    <source>
        <dbReference type="EMBL" id="MCZ4283059.1"/>
    </source>
</evidence>
<evidence type="ECO:0000313" key="3">
    <source>
        <dbReference type="Proteomes" id="UP001069802"/>
    </source>
</evidence>
<proteinExistence type="predicted"/>
<reference evidence="2" key="1">
    <citation type="submission" date="2022-12" db="EMBL/GenBank/DDBJ databases">
        <title>Bacterial isolates from different developmental stages of Nematostella vectensis.</title>
        <authorList>
            <person name="Fraune S."/>
        </authorList>
    </citation>
    <scope>NUCLEOTIDE SEQUENCE</scope>
    <source>
        <strain evidence="2">G21630-S1</strain>
    </source>
</reference>
<keyword evidence="3" id="KW-1185">Reference proteome</keyword>
<organism evidence="2 3">
    <name type="scientific">Kiloniella laminariae</name>
    <dbReference type="NCBI Taxonomy" id="454162"/>
    <lineage>
        <taxon>Bacteria</taxon>
        <taxon>Pseudomonadati</taxon>
        <taxon>Pseudomonadota</taxon>
        <taxon>Alphaproteobacteria</taxon>
        <taxon>Rhodospirillales</taxon>
        <taxon>Kiloniellaceae</taxon>
        <taxon>Kiloniella</taxon>
    </lineage>
</organism>
<dbReference type="EMBL" id="JAPWGY010000016">
    <property type="protein sequence ID" value="MCZ4283059.1"/>
    <property type="molecule type" value="Genomic_DNA"/>
</dbReference>
<feature type="region of interest" description="Disordered" evidence="1">
    <location>
        <begin position="79"/>
        <end position="99"/>
    </location>
</feature>
<comment type="caution">
    <text evidence="2">The sequence shown here is derived from an EMBL/GenBank/DDBJ whole genome shotgun (WGS) entry which is preliminary data.</text>
</comment>
<name>A0ABT4LPK6_9PROT</name>
<protein>
    <submittedName>
        <fullName evidence="2">Sarcosine oxidase subunit delta</fullName>
    </submittedName>
</protein>
<dbReference type="InterPro" id="IPR006279">
    <property type="entry name" value="SoxD"/>
</dbReference>
<sequence length="99" mass="11473">MRIPCPLCGERPLEEFTYRGDAKVKRPDHDAPIEDWVGYVYVRDNPKGDHQEHWRHSGGCGSWLTVNRNTVSHIINSVEEARQTEESRISEKTQEKKLA</sequence>
<dbReference type="Pfam" id="PF04267">
    <property type="entry name" value="SoxD"/>
    <property type="match status" value="1"/>
</dbReference>
<dbReference type="Proteomes" id="UP001069802">
    <property type="component" value="Unassembled WGS sequence"/>
</dbReference>
<evidence type="ECO:0000256" key="1">
    <source>
        <dbReference type="SAM" id="MobiDB-lite"/>
    </source>
</evidence>
<gene>
    <name evidence="2" type="ORF">O4H49_19905</name>
</gene>
<dbReference type="Gene3D" id="3.30.2270.10">
    <property type="entry name" value="Folate-binding superfamily"/>
    <property type="match status" value="1"/>
</dbReference>
<dbReference type="InterPro" id="IPR038561">
    <property type="entry name" value="SoxD_sf"/>
</dbReference>